<feature type="compositionally biased region" description="Low complexity" evidence="1">
    <location>
        <begin position="30"/>
        <end position="46"/>
    </location>
</feature>
<keyword evidence="3" id="KW-1185">Reference proteome</keyword>
<protein>
    <submittedName>
        <fullName evidence="2">Uncharacterized protein</fullName>
    </submittedName>
</protein>
<feature type="region of interest" description="Disordered" evidence="1">
    <location>
        <begin position="23"/>
        <end position="46"/>
    </location>
</feature>
<proteinExistence type="predicted"/>
<dbReference type="Proteomes" id="UP001165082">
    <property type="component" value="Unassembled WGS sequence"/>
</dbReference>
<evidence type="ECO:0000313" key="3">
    <source>
        <dbReference type="Proteomes" id="UP001165082"/>
    </source>
</evidence>
<feature type="non-terminal residue" evidence="2">
    <location>
        <position position="1317"/>
    </location>
</feature>
<dbReference type="OrthoDB" id="26681at2759"/>
<organism evidence="2 3">
    <name type="scientific">Triparma retinervis</name>
    <dbReference type="NCBI Taxonomy" id="2557542"/>
    <lineage>
        <taxon>Eukaryota</taxon>
        <taxon>Sar</taxon>
        <taxon>Stramenopiles</taxon>
        <taxon>Ochrophyta</taxon>
        <taxon>Bolidophyceae</taxon>
        <taxon>Parmales</taxon>
        <taxon>Triparmaceae</taxon>
        <taxon>Triparma</taxon>
    </lineage>
</organism>
<accession>A0A9W7E0G1</accession>
<sequence>MDYAVNLDIEQMLVLTQLLNGVSPDRDTQAGSSSAGSSSVGSSSGSWDGLISSMMSKATTLVNNSTPPEHTPSGRERWFPLGANTSYTVTAWVKFTEEMNTELLSVRDDDGVRVRLTLTDTSWVAESFGVQGHKVEKIGEGLYPKPKDLVNKDTFHLVQINHKRHLLRSASIRISIDNVLLPSLPCDYPQTSTPLILSVFPTFHYSSVLISSSGLDRHVLNTLSPPHLIYNDVNAYNPLSAAQSEAYNSAFYALDQGKPEKYEGIGTIFGKIEYNENEGGWENGTNLDPLVDLLDGMVCSLPGSPFAAETIDFLGSMIDRSMRAREWAIRHQLGIRIATAVRIGAIYNAGWTVPFKDSEHGSSAAQNVPATTQTAIINFMSKVRRLSDLALVPLQIALSPDLYAGSATFGKDVLGAIADAYSCGDGRGWVQRGDFLERIVGVRGMCDLIRLRCNWRPDSNDIPEFIKVASTCLTSMMISTLKHPKIRKGEDACKVIVDVLTECNLGGVAGGVIVLVMKNLIEWEDEEVNRRFGQGLLLHNFHSVTGVCTLSLINPLPPNQPMWTEQWRTLLCVYTWLSSAAGDLGSSCSRTMGTALIEVARAGKLGDVVDDFLVNYLFLGGPNSNINRLLSVLPILPALVASLTTPVVKTDMLTRFLAVAGVSLKSDFIAVEKVVGEDVGYLKYLLNCVNEIEALITREEGTPNDGTCESLQACEDLLLDATASLLVCSMRNGGSSSTRSWREVVKGLKSGGGTNSLLVKLVGMALQRAARSEETPWKLDLKEGMSRLCLLVEEKRLLKLNQGRLVNGDEVKLCLAIIEVMRVGREGMGWCQVVVGQGIGAVVGNNMENESLLKILQPCLRIALGYLRNIKSGESGVDEVVNATLQEIELSMHAALTGLAFAGARDVGLLVLANLRKATLCMEAASDPKTAQLYEDLVEIVVIDLAQRHEIEKLTVDNEREKQAVDVVEDIMMGGTGLSVDSEESGGELSPRDAMKISGGIETETSLGWANYAGLGEALRECGEVASQAGGKGNSSNGKLDKLRAYLDAFDEVELREVEGELLDLFVDEGGESFTEEGRGGEGGQLTEPHIAPGVIQKYVERGGAERERVAAVRNETMVQRRKQNAAMCSEWYKSVRAEMLGGGEDVELFERSVGDGGRDFYSRQVLFPVEQQFGRELPSYLDYGSGIGGGGSEMVEEGRKEGGNLAENNGEMLNSVEELGREIARKTSITIKNIASEEALIEGEEEEERQGERPSEIVDAYANTGQKEGTGGIDVQEYDGAGGGAAHVLNDGGLSCGGLGVVDHKFTDCLHVRAAG</sequence>
<evidence type="ECO:0000256" key="1">
    <source>
        <dbReference type="SAM" id="MobiDB-lite"/>
    </source>
</evidence>
<reference evidence="2" key="1">
    <citation type="submission" date="2022-07" db="EMBL/GenBank/DDBJ databases">
        <title>Genome analysis of Parmales, a sister group of diatoms, reveals the evolutionary specialization of diatoms from phago-mixotrophs to photoautotrophs.</title>
        <authorList>
            <person name="Ban H."/>
            <person name="Sato S."/>
            <person name="Yoshikawa S."/>
            <person name="Kazumasa Y."/>
            <person name="Nakamura Y."/>
            <person name="Ichinomiya M."/>
            <person name="Saitoh K."/>
            <person name="Sato N."/>
            <person name="Blanc-Mathieu R."/>
            <person name="Endo H."/>
            <person name="Kuwata A."/>
            <person name="Ogata H."/>
        </authorList>
    </citation>
    <scope>NUCLEOTIDE SEQUENCE</scope>
</reference>
<name>A0A9W7E0G1_9STRA</name>
<gene>
    <name evidence="2" type="ORF">TrRE_jg1730</name>
</gene>
<evidence type="ECO:0000313" key="2">
    <source>
        <dbReference type="EMBL" id="GMH63424.1"/>
    </source>
</evidence>
<comment type="caution">
    <text evidence="2">The sequence shown here is derived from an EMBL/GenBank/DDBJ whole genome shotgun (WGS) entry which is preliminary data.</text>
</comment>
<dbReference type="EMBL" id="BRXZ01002496">
    <property type="protein sequence ID" value="GMH63424.1"/>
    <property type="molecule type" value="Genomic_DNA"/>
</dbReference>